<sequence length="151" mass="16719">MSPSHNVPHHNRAIMSSCTTTSLCESAAMSRISTFSAMVSTTSCASLHRADALTQQLLPRLDTKLYKTAHRIGSLMMNDMILRSRTFCHLSWVLLQAACFDTRALLHRKTFLHSLPRSPMSEPSPNLINLHMSGGAVAHVRYGTAFCTCDE</sequence>
<reference evidence="1 2" key="2">
    <citation type="journal article" date="2012" name="PLoS Pathog.">
        <title>Diverse lifestyles and strategies of plant pathogenesis encoded in the genomes of eighteen Dothideomycetes fungi.</title>
        <authorList>
            <person name="Ohm R.A."/>
            <person name="Feau N."/>
            <person name="Henrissat B."/>
            <person name="Schoch C.L."/>
            <person name="Horwitz B.A."/>
            <person name="Barry K.W."/>
            <person name="Condon B.J."/>
            <person name="Copeland A.C."/>
            <person name="Dhillon B."/>
            <person name="Glaser F."/>
            <person name="Hesse C.N."/>
            <person name="Kosti I."/>
            <person name="LaButti K."/>
            <person name="Lindquist E.A."/>
            <person name="Lucas S."/>
            <person name="Salamov A.A."/>
            <person name="Bradshaw R.E."/>
            <person name="Ciuffetti L."/>
            <person name="Hamelin R.C."/>
            <person name="Kema G.H.J."/>
            <person name="Lawrence C."/>
            <person name="Scott J.A."/>
            <person name="Spatafora J.W."/>
            <person name="Turgeon B.G."/>
            <person name="de Wit P.J.G.M."/>
            <person name="Zhong S."/>
            <person name="Goodwin S.B."/>
            <person name="Grigoriev I.V."/>
        </authorList>
    </citation>
    <scope>NUCLEOTIDE SEQUENCE [LARGE SCALE GENOMIC DNA]</scope>
    <source>
        <strain evidence="2">NZE10 / CBS 128990</strain>
    </source>
</reference>
<evidence type="ECO:0000313" key="1">
    <source>
        <dbReference type="EMBL" id="EME40638.1"/>
    </source>
</evidence>
<name>N1PDG5_DOTSN</name>
<keyword evidence="2" id="KW-1185">Reference proteome</keyword>
<dbReference type="AlphaFoldDB" id="N1PDG5"/>
<organism evidence="1 2">
    <name type="scientific">Dothistroma septosporum (strain NZE10 / CBS 128990)</name>
    <name type="common">Red band needle blight fungus</name>
    <name type="synonym">Mycosphaerella pini</name>
    <dbReference type="NCBI Taxonomy" id="675120"/>
    <lineage>
        <taxon>Eukaryota</taxon>
        <taxon>Fungi</taxon>
        <taxon>Dikarya</taxon>
        <taxon>Ascomycota</taxon>
        <taxon>Pezizomycotina</taxon>
        <taxon>Dothideomycetes</taxon>
        <taxon>Dothideomycetidae</taxon>
        <taxon>Mycosphaerellales</taxon>
        <taxon>Mycosphaerellaceae</taxon>
        <taxon>Dothistroma</taxon>
    </lineage>
</organism>
<protein>
    <submittedName>
        <fullName evidence="1">Uncharacterized protein</fullName>
    </submittedName>
</protein>
<proteinExistence type="predicted"/>
<gene>
    <name evidence="1" type="ORF">DOTSEDRAFT_74249</name>
</gene>
<dbReference type="EMBL" id="KB446543">
    <property type="protein sequence ID" value="EME40638.1"/>
    <property type="molecule type" value="Genomic_DNA"/>
</dbReference>
<dbReference type="Proteomes" id="UP000016933">
    <property type="component" value="Unassembled WGS sequence"/>
</dbReference>
<dbReference type="HOGENOM" id="CLU_1731429_0_0_1"/>
<evidence type="ECO:0000313" key="2">
    <source>
        <dbReference type="Proteomes" id="UP000016933"/>
    </source>
</evidence>
<accession>N1PDG5</accession>
<reference evidence="2" key="1">
    <citation type="journal article" date="2012" name="PLoS Genet.">
        <title>The genomes of the fungal plant pathogens Cladosporium fulvum and Dothistroma septosporum reveal adaptation to different hosts and lifestyles but also signatures of common ancestry.</title>
        <authorList>
            <person name="de Wit P.J.G.M."/>
            <person name="van der Burgt A."/>
            <person name="Oekmen B."/>
            <person name="Stergiopoulos I."/>
            <person name="Abd-Elsalam K.A."/>
            <person name="Aerts A.L."/>
            <person name="Bahkali A.H."/>
            <person name="Beenen H.G."/>
            <person name="Chettri P."/>
            <person name="Cox M.P."/>
            <person name="Datema E."/>
            <person name="de Vries R.P."/>
            <person name="Dhillon B."/>
            <person name="Ganley A.R."/>
            <person name="Griffiths S.A."/>
            <person name="Guo Y."/>
            <person name="Hamelin R.C."/>
            <person name="Henrissat B."/>
            <person name="Kabir M.S."/>
            <person name="Jashni M.K."/>
            <person name="Kema G."/>
            <person name="Klaubauf S."/>
            <person name="Lapidus A."/>
            <person name="Levasseur A."/>
            <person name="Lindquist E."/>
            <person name="Mehrabi R."/>
            <person name="Ohm R.A."/>
            <person name="Owen T.J."/>
            <person name="Salamov A."/>
            <person name="Schwelm A."/>
            <person name="Schijlen E."/>
            <person name="Sun H."/>
            <person name="van den Burg H.A."/>
            <person name="van Ham R.C.H.J."/>
            <person name="Zhang S."/>
            <person name="Goodwin S.B."/>
            <person name="Grigoriev I.V."/>
            <person name="Collemare J."/>
            <person name="Bradshaw R.E."/>
        </authorList>
    </citation>
    <scope>NUCLEOTIDE SEQUENCE [LARGE SCALE GENOMIC DNA]</scope>
    <source>
        <strain evidence="2">NZE10 / CBS 128990</strain>
    </source>
</reference>